<evidence type="ECO:0000313" key="4">
    <source>
        <dbReference type="Proteomes" id="UP001304419"/>
    </source>
</evidence>
<dbReference type="SUPFAM" id="SSF49785">
    <property type="entry name" value="Galactose-binding domain-like"/>
    <property type="match status" value="1"/>
</dbReference>
<dbReference type="AlphaFoldDB" id="A0A8I2H7I8"/>
<evidence type="ECO:0000313" key="3">
    <source>
        <dbReference type="Proteomes" id="UP000646877"/>
    </source>
</evidence>
<sequence>MRFLLILFAVAVSGCSVTQSNLEPKQWRFATDPHGSQAILNGPLVNEEQVAIQFKRVPRVDKQNNSWVELIYDLPAKQLPSQFNIALTYKSDNALIVKLSQQEYGGSGDKSYAHYQTKLPASNTWQTINVALNDFARPNWTPAWSKDKGVILKHVSALYFVPDLTDVEGGEASLAIKSLQIE</sequence>
<reference evidence="2 4" key="2">
    <citation type="submission" date="2023-10" db="EMBL/GenBank/DDBJ databases">
        <title>To unveil natural product biosynthetic capacity in Pseudoalteromonas.</title>
        <authorList>
            <person name="Wang J."/>
        </authorList>
    </citation>
    <scope>NUCLEOTIDE SEQUENCE [LARGE SCALE GENOMIC DNA]</scope>
    <source>
        <strain evidence="2 4">DSM 15914</strain>
    </source>
</reference>
<proteinExistence type="predicted"/>
<dbReference type="EMBL" id="WEIA01000009">
    <property type="protein sequence ID" value="NLR22604.1"/>
    <property type="molecule type" value="Genomic_DNA"/>
</dbReference>
<protein>
    <submittedName>
        <fullName evidence="2">Carbohydrate binding domain-containing protein</fullName>
    </submittedName>
</protein>
<dbReference type="PROSITE" id="PS51257">
    <property type="entry name" value="PROKAR_LIPOPROTEIN"/>
    <property type="match status" value="1"/>
</dbReference>
<organism evidence="1 3">
    <name type="scientific">Pseudoalteromonas maricaloris</name>
    <dbReference type="NCBI Taxonomy" id="184924"/>
    <lineage>
        <taxon>Bacteria</taxon>
        <taxon>Pseudomonadati</taxon>
        <taxon>Pseudomonadota</taxon>
        <taxon>Gammaproteobacteria</taxon>
        <taxon>Alteromonadales</taxon>
        <taxon>Pseudoalteromonadaceae</taxon>
        <taxon>Pseudoalteromonas</taxon>
    </lineage>
</organism>
<keyword evidence="4" id="KW-1185">Reference proteome</keyword>
<accession>A0A8I2H7I8</accession>
<dbReference type="Proteomes" id="UP001304419">
    <property type="component" value="Chromosome 1"/>
</dbReference>
<dbReference type="InterPro" id="IPR008979">
    <property type="entry name" value="Galactose-bd-like_sf"/>
</dbReference>
<evidence type="ECO:0000313" key="2">
    <source>
        <dbReference type="EMBL" id="WOX29529.1"/>
    </source>
</evidence>
<dbReference type="EMBL" id="CP137578">
    <property type="protein sequence ID" value="WOX29529.1"/>
    <property type="molecule type" value="Genomic_DNA"/>
</dbReference>
<dbReference type="RefSeq" id="WP_193522119.1">
    <property type="nucleotide sequence ID" value="NZ_CBCSDF010000014.1"/>
</dbReference>
<dbReference type="Proteomes" id="UP000646877">
    <property type="component" value="Unassembled WGS sequence"/>
</dbReference>
<name>A0A8I2H7I8_9GAMM</name>
<gene>
    <name evidence="1" type="ORF">F9Y85_15090</name>
    <name evidence="2" type="ORF">R5H13_04495</name>
</gene>
<reference evidence="1" key="1">
    <citation type="submission" date="2019-10" db="EMBL/GenBank/DDBJ databases">
        <authorList>
            <person name="Paulsen S."/>
        </authorList>
    </citation>
    <scope>NUCLEOTIDE SEQUENCE</scope>
    <source>
        <strain evidence="1">LMG 19692</strain>
    </source>
</reference>
<evidence type="ECO:0000313" key="1">
    <source>
        <dbReference type="EMBL" id="NLR22604.1"/>
    </source>
</evidence>